<reference evidence="2 3" key="1">
    <citation type="journal article" date="2021" name="ACS Chem. Biol.">
        <title>Genomic-Led Discovery of a Novel Glycopeptide Antibiotic by Nonomuraea coxensis DSM 45129.</title>
        <authorList>
            <person name="Yushchuk O."/>
            <person name="Vior N.M."/>
            <person name="Andreo-Vidal A."/>
            <person name="Berini F."/>
            <person name="Ruckert C."/>
            <person name="Busche T."/>
            <person name="Binda E."/>
            <person name="Kalinowski J."/>
            <person name="Truman A.W."/>
            <person name="Marinelli F."/>
        </authorList>
    </citation>
    <scope>NUCLEOTIDE SEQUENCE [LARGE SCALE GENOMIC DNA]</scope>
    <source>
        <strain evidence="2 3">DSM 45129</strain>
    </source>
</reference>
<keyword evidence="3" id="KW-1185">Reference proteome</keyword>
<name>A0ABX8U029_9ACTN</name>
<proteinExistence type="predicted"/>
<evidence type="ECO:0000313" key="2">
    <source>
        <dbReference type="EMBL" id="QYC41102.1"/>
    </source>
</evidence>
<evidence type="ECO:0000313" key="3">
    <source>
        <dbReference type="Proteomes" id="UP000824681"/>
    </source>
</evidence>
<feature type="transmembrane region" description="Helical" evidence="1">
    <location>
        <begin position="6"/>
        <end position="24"/>
    </location>
</feature>
<dbReference type="RefSeq" id="WP_020540121.1">
    <property type="nucleotide sequence ID" value="NZ_CP068985.1"/>
</dbReference>
<keyword evidence="1" id="KW-1133">Transmembrane helix</keyword>
<dbReference type="EMBL" id="CP068985">
    <property type="protein sequence ID" value="QYC41102.1"/>
    <property type="molecule type" value="Genomic_DNA"/>
</dbReference>
<organism evidence="2 3">
    <name type="scientific">Nonomuraea coxensis DSM 45129</name>
    <dbReference type="NCBI Taxonomy" id="1122611"/>
    <lineage>
        <taxon>Bacteria</taxon>
        <taxon>Bacillati</taxon>
        <taxon>Actinomycetota</taxon>
        <taxon>Actinomycetes</taxon>
        <taxon>Streptosporangiales</taxon>
        <taxon>Streptosporangiaceae</taxon>
        <taxon>Nonomuraea</taxon>
    </lineage>
</organism>
<dbReference type="Proteomes" id="UP000824681">
    <property type="component" value="Chromosome"/>
</dbReference>
<protein>
    <submittedName>
        <fullName evidence="2">Uncharacterized protein</fullName>
    </submittedName>
</protein>
<keyword evidence="1" id="KW-0472">Membrane</keyword>
<keyword evidence="1" id="KW-0812">Transmembrane</keyword>
<sequence length="257" mass="28542">MQPVAQAGLTVVLAVASAVAFLLLRCQGKGRPFGPAGRRLAVAITLLTGMLSAGVALIGDLLLDDFLATALAAAGPSGLWLSQMRGKDDERRSLAREAATFWLASLLAKLDQAMAEDQWRWCERRVDDSWNLYELSLAAHRYHERITERLTPEERRRERVHARLDAIERRLDVAALIEDGAVRSKVVTALNGSRHTRTARYERYVSDLRRLHGVLKHDAESELLRLLAAAYRGGYRSLPVFAPPSRVRGSETARPAL</sequence>
<feature type="transmembrane region" description="Helical" evidence="1">
    <location>
        <begin position="36"/>
        <end position="59"/>
    </location>
</feature>
<gene>
    <name evidence="2" type="ORF">Nocox_17455</name>
</gene>
<evidence type="ECO:0000256" key="1">
    <source>
        <dbReference type="SAM" id="Phobius"/>
    </source>
</evidence>
<accession>A0ABX8U029</accession>